<organism evidence="1 2">
    <name type="scientific">Siphonobacter curvatus</name>
    <dbReference type="NCBI Taxonomy" id="2094562"/>
    <lineage>
        <taxon>Bacteria</taxon>
        <taxon>Pseudomonadati</taxon>
        <taxon>Bacteroidota</taxon>
        <taxon>Cytophagia</taxon>
        <taxon>Cytophagales</taxon>
        <taxon>Cytophagaceae</taxon>
        <taxon>Siphonobacter</taxon>
    </lineage>
</organism>
<dbReference type="RefSeq" id="WP_104709602.1">
    <property type="nucleotide sequence ID" value="NZ_PTRA01000001.1"/>
</dbReference>
<dbReference type="OrthoDB" id="9794557at2"/>
<name>A0A2S7IL56_9BACT</name>
<accession>A0A2S7IL56</accession>
<evidence type="ECO:0008006" key="3">
    <source>
        <dbReference type="Google" id="ProtNLM"/>
    </source>
</evidence>
<proteinExistence type="predicted"/>
<dbReference type="Proteomes" id="UP000239590">
    <property type="component" value="Unassembled WGS sequence"/>
</dbReference>
<comment type="caution">
    <text evidence="1">The sequence shown here is derived from an EMBL/GenBank/DDBJ whole genome shotgun (WGS) entry which is preliminary data.</text>
</comment>
<evidence type="ECO:0000313" key="2">
    <source>
        <dbReference type="Proteomes" id="UP000239590"/>
    </source>
</evidence>
<sequence>MKTFGKVLLGLLVVTILVFWILTLINYSEGERAGTITRFSKRGYVFKTWEGELLLGGFSEGTGQMNAEKWEFSVDSGKDSTINTINEALRSGRRVTLYYEEKLFQFDFDGETKFFVVRAQFADGQP</sequence>
<dbReference type="AlphaFoldDB" id="A0A2S7IL56"/>
<dbReference type="EMBL" id="PTRA01000001">
    <property type="protein sequence ID" value="PQA58379.1"/>
    <property type="molecule type" value="Genomic_DNA"/>
</dbReference>
<evidence type="ECO:0000313" key="1">
    <source>
        <dbReference type="EMBL" id="PQA58379.1"/>
    </source>
</evidence>
<keyword evidence="2" id="KW-1185">Reference proteome</keyword>
<protein>
    <recommendedName>
        <fullName evidence="3">6-phosphogluconate dehydrogenase</fullName>
    </recommendedName>
</protein>
<gene>
    <name evidence="1" type="ORF">C5O19_01505</name>
</gene>
<reference evidence="2" key="1">
    <citation type="submission" date="2018-02" db="EMBL/GenBank/DDBJ databases">
        <title>Genome sequencing of Solimonas sp. HR-BB.</title>
        <authorList>
            <person name="Lee Y."/>
            <person name="Jeon C.O."/>
        </authorList>
    </citation>
    <scope>NUCLEOTIDE SEQUENCE [LARGE SCALE GENOMIC DNA]</scope>
    <source>
        <strain evidence="2">HR-U</strain>
    </source>
</reference>